<evidence type="ECO:0000256" key="1">
    <source>
        <dbReference type="SAM" id="Phobius"/>
    </source>
</evidence>
<keyword evidence="3" id="KW-1185">Reference proteome</keyword>
<feature type="transmembrane region" description="Helical" evidence="1">
    <location>
        <begin position="99"/>
        <end position="121"/>
    </location>
</feature>
<protein>
    <submittedName>
        <fullName evidence="2">Putative signal peptide protein</fullName>
    </submittedName>
</protein>
<keyword evidence="1" id="KW-1133">Transmembrane helix</keyword>
<evidence type="ECO:0000313" key="2">
    <source>
        <dbReference type="EMBL" id="KNZ55257.1"/>
    </source>
</evidence>
<feature type="transmembrane region" description="Helical" evidence="1">
    <location>
        <begin position="75"/>
        <end position="93"/>
    </location>
</feature>
<accession>A0A0L6V3Z7</accession>
<name>A0A0L6V3Z7_9BASI</name>
<dbReference type="Proteomes" id="UP000037035">
    <property type="component" value="Unassembled WGS sequence"/>
</dbReference>
<feature type="transmembrane region" description="Helical" evidence="1">
    <location>
        <begin position="133"/>
        <end position="153"/>
    </location>
</feature>
<sequence length="417" mass="48014">MVEILCLLVVAGEIQFSRKPQVREAQSQGFPPIELVPIIIDDMLKNSSSLPSPILKCYRELCSQAGCLQTKVLNIQLYCFFSFFISFFLSPFFSSNLDLINLFLVQGVLPIQLIFCFNLWNLNGNISFTPFHFVFEIMQSLMRMFLLLTPMGYQSFLACEATDFLIFSSQKLKIPQEVIEEMGFSQSLKIAKEMYDSCPTAFGFFFLYLQVHGPTGPLRGAGGLVACTEIESQKDHHHFSYDHHPGPVSTLPGYIAVQSAQLFSLNRLLTTSVVIFTCLQYSDWISILDHNYSYDQLNRLSISHMLSQDSWTGLIKLKSITGNDFPHHPSPHVAPNLQRLLKLQPVTFSWARAYGMKAHRHLAKIYGFRKCQNPPALWRYQPAHLSIHLPHQHLKIFTWMRRSIRYWRKCMDLTRNN</sequence>
<keyword evidence="1" id="KW-0812">Transmembrane</keyword>
<dbReference type="EMBL" id="LAVV01007643">
    <property type="protein sequence ID" value="KNZ55257.1"/>
    <property type="molecule type" value="Genomic_DNA"/>
</dbReference>
<reference evidence="2 3" key="1">
    <citation type="submission" date="2015-08" db="EMBL/GenBank/DDBJ databases">
        <title>Next Generation Sequencing and Analysis of the Genome of Puccinia sorghi L Schw, the Causal Agent of Maize Common Rust.</title>
        <authorList>
            <person name="Rochi L."/>
            <person name="Burguener G."/>
            <person name="Darino M."/>
            <person name="Turjanski A."/>
            <person name="Kreff E."/>
            <person name="Dieguez M.J."/>
            <person name="Sacco F."/>
        </authorList>
    </citation>
    <scope>NUCLEOTIDE SEQUENCE [LARGE SCALE GENOMIC DNA]</scope>
    <source>
        <strain evidence="2 3">RO10H11247</strain>
    </source>
</reference>
<keyword evidence="1" id="KW-0472">Membrane</keyword>
<proteinExistence type="predicted"/>
<dbReference type="VEuPathDB" id="FungiDB:VP01_2727g1"/>
<organism evidence="2 3">
    <name type="scientific">Puccinia sorghi</name>
    <dbReference type="NCBI Taxonomy" id="27349"/>
    <lineage>
        <taxon>Eukaryota</taxon>
        <taxon>Fungi</taxon>
        <taxon>Dikarya</taxon>
        <taxon>Basidiomycota</taxon>
        <taxon>Pucciniomycotina</taxon>
        <taxon>Pucciniomycetes</taxon>
        <taxon>Pucciniales</taxon>
        <taxon>Pucciniaceae</taxon>
        <taxon>Puccinia</taxon>
    </lineage>
</organism>
<comment type="caution">
    <text evidence="2">The sequence shown here is derived from an EMBL/GenBank/DDBJ whole genome shotgun (WGS) entry which is preliminary data.</text>
</comment>
<gene>
    <name evidence="2" type="ORF">VP01_2727g1</name>
</gene>
<evidence type="ECO:0000313" key="3">
    <source>
        <dbReference type="Proteomes" id="UP000037035"/>
    </source>
</evidence>
<dbReference type="AlphaFoldDB" id="A0A0L6V3Z7"/>